<keyword evidence="1" id="KW-0723">Serine/threonine-protein kinase</keyword>
<feature type="domain" description="Protein kinase" evidence="5">
    <location>
        <begin position="20"/>
        <end position="107"/>
    </location>
</feature>
<keyword evidence="7" id="KW-1185">Reference proteome</keyword>
<reference evidence="6" key="2">
    <citation type="submission" date="2020-05" db="EMBL/GenBank/DDBJ databases">
        <authorList>
            <person name="Kim H.-S."/>
            <person name="Proctor R.H."/>
            <person name="Brown D.W."/>
        </authorList>
    </citation>
    <scope>NUCLEOTIDE SEQUENCE</scope>
    <source>
        <strain evidence="6">NRRL 22465</strain>
    </source>
</reference>
<evidence type="ECO:0000256" key="1">
    <source>
        <dbReference type="ARBA" id="ARBA00022527"/>
    </source>
</evidence>
<dbReference type="InterPro" id="IPR017441">
    <property type="entry name" value="Protein_kinase_ATP_BS"/>
</dbReference>
<evidence type="ECO:0000256" key="2">
    <source>
        <dbReference type="ARBA" id="ARBA00022741"/>
    </source>
</evidence>
<evidence type="ECO:0000256" key="3">
    <source>
        <dbReference type="ARBA" id="ARBA00022840"/>
    </source>
</evidence>
<evidence type="ECO:0000313" key="7">
    <source>
        <dbReference type="Proteomes" id="UP000635477"/>
    </source>
</evidence>
<dbReference type="InterPro" id="IPR011009">
    <property type="entry name" value="Kinase-like_dom_sf"/>
</dbReference>
<evidence type="ECO:0000313" key="6">
    <source>
        <dbReference type="EMBL" id="KAF4980262.1"/>
    </source>
</evidence>
<reference evidence="6" key="1">
    <citation type="journal article" date="2020" name="BMC Genomics">
        <title>Correction to: Identification and distribution of gene clusters required for synthesis of sphingolipid metabolism inhibitors in diverse species of the filamentous fungus Fusarium.</title>
        <authorList>
            <person name="Kim H.S."/>
            <person name="Lohmar J.M."/>
            <person name="Busman M."/>
            <person name="Brown D.W."/>
            <person name="Naumann T.A."/>
            <person name="Divon H.H."/>
            <person name="Lysoe E."/>
            <person name="Uhlig S."/>
            <person name="Proctor R.H."/>
        </authorList>
    </citation>
    <scope>NUCLEOTIDE SEQUENCE</scope>
    <source>
        <strain evidence="6">NRRL 22465</strain>
    </source>
</reference>
<keyword evidence="2 4" id="KW-0547">Nucleotide-binding</keyword>
<dbReference type="AlphaFoldDB" id="A0A8H4XLK1"/>
<dbReference type="Proteomes" id="UP000635477">
    <property type="component" value="Unassembled WGS sequence"/>
</dbReference>
<dbReference type="GO" id="GO:0004674">
    <property type="term" value="F:protein serine/threonine kinase activity"/>
    <property type="evidence" value="ECO:0007669"/>
    <property type="project" value="UniProtKB-KW"/>
</dbReference>
<accession>A0A8H4XLK1</accession>
<dbReference type="SUPFAM" id="SSF56112">
    <property type="entry name" value="Protein kinase-like (PK-like)"/>
    <property type="match status" value="1"/>
</dbReference>
<keyword evidence="3 4" id="KW-0067">ATP-binding</keyword>
<dbReference type="OrthoDB" id="192887at2759"/>
<organism evidence="6 7">
    <name type="scientific">Fusarium zealandicum</name>
    <dbReference type="NCBI Taxonomy" id="1053134"/>
    <lineage>
        <taxon>Eukaryota</taxon>
        <taxon>Fungi</taxon>
        <taxon>Dikarya</taxon>
        <taxon>Ascomycota</taxon>
        <taxon>Pezizomycotina</taxon>
        <taxon>Sordariomycetes</taxon>
        <taxon>Hypocreomycetidae</taxon>
        <taxon>Hypocreales</taxon>
        <taxon>Nectriaceae</taxon>
        <taxon>Fusarium</taxon>
        <taxon>Fusarium staphyleae species complex</taxon>
    </lineage>
</organism>
<dbReference type="Gene3D" id="3.30.200.20">
    <property type="entry name" value="Phosphorylase Kinase, domain 1"/>
    <property type="match status" value="1"/>
</dbReference>
<keyword evidence="1" id="KW-0418">Kinase</keyword>
<protein>
    <recommendedName>
        <fullName evidence="5">Protein kinase domain-containing protein</fullName>
    </recommendedName>
</protein>
<dbReference type="InterPro" id="IPR000719">
    <property type="entry name" value="Prot_kinase_dom"/>
</dbReference>
<gene>
    <name evidence="6" type="ORF">FZEAL_3699</name>
</gene>
<dbReference type="InterPro" id="IPR050117">
    <property type="entry name" value="MAPK"/>
</dbReference>
<dbReference type="PROSITE" id="PS50011">
    <property type="entry name" value="PROTEIN_KINASE_DOM"/>
    <property type="match status" value="1"/>
</dbReference>
<keyword evidence="1" id="KW-0808">Transferase</keyword>
<evidence type="ECO:0000259" key="5">
    <source>
        <dbReference type="PROSITE" id="PS50011"/>
    </source>
</evidence>
<feature type="binding site" evidence="4">
    <location>
        <position position="59"/>
    </location>
    <ligand>
        <name>ATP</name>
        <dbReference type="ChEBI" id="CHEBI:30616"/>
    </ligand>
</feature>
<dbReference type="EMBL" id="JABEYC010000244">
    <property type="protein sequence ID" value="KAF4980262.1"/>
    <property type="molecule type" value="Genomic_DNA"/>
</dbReference>
<evidence type="ECO:0000256" key="4">
    <source>
        <dbReference type="PROSITE-ProRule" id="PRU10141"/>
    </source>
</evidence>
<dbReference type="GO" id="GO:0005524">
    <property type="term" value="F:ATP binding"/>
    <property type="evidence" value="ECO:0007669"/>
    <property type="project" value="UniProtKB-UniRule"/>
</dbReference>
<name>A0A8H4XLK1_9HYPO</name>
<dbReference type="PANTHER" id="PTHR24055">
    <property type="entry name" value="MITOGEN-ACTIVATED PROTEIN KINASE"/>
    <property type="match status" value="1"/>
</dbReference>
<dbReference type="PROSITE" id="PS00107">
    <property type="entry name" value="PROTEIN_KINASE_ATP"/>
    <property type="match status" value="1"/>
</dbReference>
<comment type="caution">
    <text evidence="6">The sequence shown here is derived from an EMBL/GenBank/DDBJ whole genome shotgun (WGS) entry which is preliminary data.</text>
</comment>
<proteinExistence type="predicted"/>
<sequence length="107" mass="12067">MAEFVRAQIFGTTFEITSRYSDLQPVGMGAFGLVCELTGSSLGSSARDQLTNQNVAVKKIMKPFSTPVLAKRTYRELKLLKHLRHENVSTRPRMPHRRAQLHPTPCI</sequence>